<dbReference type="EMBL" id="BAABRI010000021">
    <property type="protein sequence ID" value="GAA5484135.1"/>
    <property type="molecule type" value="Genomic_DNA"/>
</dbReference>
<proteinExistence type="predicted"/>
<dbReference type="Pfam" id="PF10119">
    <property type="entry name" value="MethyTransf_Reg"/>
    <property type="match status" value="1"/>
</dbReference>
<reference evidence="3 4" key="1">
    <citation type="submission" date="2024-02" db="EMBL/GenBank/DDBJ databases">
        <title>Haloferula sargassicola NBRC 104335.</title>
        <authorList>
            <person name="Ichikawa N."/>
            <person name="Katano-Makiyama Y."/>
            <person name="Hidaka K."/>
        </authorList>
    </citation>
    <scope>NUCLEOTIDE SEQUENCE [LARGE SCALE GENOMIC DNA]</scope>
    <source>
        <strain evidence="3 4">NBRC 104335</strain>
    </source>
</reference>
<evidence type="ECO:0000259" key="1">
    <source>
        <dbReference type="Pfam" id="PF10119"/>
    </source>
</evidence>
<evidence type="ECO:0000259" key="2">
    <source>
        <dbReference type="Pfam" id="PF13649"/>
    </source>
</evidence>
<sequence>MPDAVRELYSQRRYPALSHPETHPGTLAATARCCGVITPPLVDSCRLLEIGCASGHNLLPLAERFPDSTFHGIDFSDSAIRAAEQAARAVGLENITFEHADLTDWQPPEEPFDFVIAHGMLSWIPDGAKAALLDLIPRCLAESGLASLSYNTLPGWALRHEAAAMLPALGALDPDHQGLDALLGTLESTAALGGSPYSQHLAEIYRDMRRKGPAILPFDDLAPQCDAFHFGRVLGWAGERKLRYLGETSLADNLPPNLPAEALARLKPLEKDPVLLQQALDLLSGRAHRTSLFCPAETSIDTTTTSSVTLHFEVRLLVSKLPPEAVHGEIIGLLHAALTAAAPDTRPLTGLMEECAARLGPRWDPATGSQAIAGWIWQAARLGWVELRTDAIAIPSTPAKPKLSPLNLHFARQRTGVVDAFHRTCHFPENHRSMVAALDGTRTLDELAALARHEAPDLDFHPWIRHLAGRGLFVS</sequence>
<dbReference type="Pfam" id="PF13649">
    <property type="entry name" value="Methyltransf_25"/>
    <property type="match status" value="1"/>
</dbReference>
<dbReference type="PANTHER" id="PTHR43667">
    <property type="entry name" value="CYCLOPROPANE-FATTY-ACYL-PHOSPHOLIPID SYNTHASE"/>
    <property type="match status" value="1"/>
</dbReference>
<dbReference type="SUPFAM" id="SSF53335">
    <property type="entry name" value="S-adenosyl-L-methionine-dependent methyltransferases"/>
    <property type="match status" value="1"/>
</dbReference>
<keyword evidence="4" id="KW-1185">Reference proteome</keyword>
<name>A0ABP9USB7_9BACT</name>
<dbReference type="InterPro" id="IPR050723">
    <property type="entry name" value="CFA/CMAS"/>
</dbReference>
<dbReference type="CDD" id="cd02440">
    <property type="entry name" value="AdoMet_MTases"/>
    <property type="match status" value="1"/>
</dbReference>
<evidence type="ECO:0000313" key="3">
    <source>
        <dbReference type="EMBL" id="GAA5484135.1"/>
    </source>
</evidence>
<gene>
    <name evidence="3" type="primary">tam</name>
    <name evidence="3" type="ORF">Hsar01_03375</name>
</gene>
<protein>
    <submittedName>
        <fullName evidence="3">Trans-aconitate 2-methyltransferase</fullName>
    </submittedName>
</protein>
<comment type="caution">
    <text evidence="3">The sequence shown here is derived from an EMBL/GenBank/DDBJ whole genome shotgun (WGS) entry which is preliminary data.</text>
</comment>
<organism evidence="3 4">
    <name type="scientific">Haloferula sargassicola</name>
    <dbReference type="NCBI Taxonomy" id="490096"/>
    <lineage>
        <taxon>Bacteria</taxon>
        <taxon>Pseudomonadati</taxon>
        <taxon>Verrucomicrobiota</taxon>
        <taxon>Verrucomicrobiia</taxon>
        <taxon>Verrucomicrobiales</taxon>
        <taxon>Verrucomicrobiaceae</taxon>
        <taxon>Haloferula</taxon>
    </lineage>
</organism>
<accession>A0ABP9USB7</accession>
<dbReference type="RefSeq" id="WP_353568235.1">
    <property type="nucleotide sequence ID" value="NZ_BAABRI010000021.1"/>
</dbReference>
<dbReference type="InterPro" id="IPR029063">
    <property type="entry name" value="SAM-dependent_MTases_sf"/>
</dbReference>
<dbReference type="InterPro" id="IPR018773">
    <property type="entry name" value="MeTrfase_reg_dom_prd"/>
</dbReference>
<evidence type="ECO:0000313" key="4">
    <source>
        <dbReference type="Proteomes" id="UP001476282"/>
    </source>
</evidence>
<dbReference type="Gene3D" id="3.40.50.150">
    <property type="entry name" value="Vaccinia Virus protein VP39"/>
    <property type="match status" value="1"/>
</dbReference>
<feature type="domain" description="Methyltransferase regulatory" evidence="1">
    <location>
        <begin position="218"/>
        <end position="294"/>
    </location>
</feature>
<dbReference type="InterPro" id="IPR041698">
    <property type="entry name" value="Methyltransf_25"/>
</dbReference>
<dbReference type="PANTHER" id="PTHR43667:SF2">
    <property type="entry name" value="FATTY ACID C-METHYL TRANSFERASE"/>
    <property type="match status" value="1"/>
</dbReference>
<dbReference type="Proteomes" id="UP001476282">
    <property type="component" value="Unassembled WGS sequence"/>
</dbReference>
<feature type="domain" description="Methyltransferase" evidence="2">
    <location>
        <begin position="48"/>
        <end position="144"/>
    </location>
</feature>